<proteinExistence type="predicted"/>
<reference evidence="3 4" key="1">
    <citation type="submission" date="2024-01" db="EMBL/GenBank/DDBJ databases">
        <title>Uliginosibacterium soil sp. nov.</title>
        <authorList>
            <person name="Lv Y."/>
        </authorList>
    </citation>
    <scope>NUCLEOTIDE SEQUENCE [LARGE SCALE GENOMIC DNA]</scope>
    <source>
        <strain evidence="3 4">H3</strain>
    </source>
</reference>
<dbReference type="InterPro" id="IPR036390">
    <property type="entry name" value="WH_DNA-bd_sf"/>
</dbReference>
<dbReference type="Pfam" id="PF12802">
    <property type="entry name" value="MarR_2"/>
    <property type="match status" value="1"/>
</dbReference>
<dbReference type="SMART" id="SM00347">
    <property type="entry name" value="HTH_MARR"/>
    <property type="match status" value="1"/>
</dbReference>
<dbReference type="Gene3D" id="1.10.10.10">
    <property type="entry name" value="Winged helix-like DNA-binding domain superfamily/Winged helix DNA-binding domain"/>
    <property type="match status" value="1"/>
</dbReference>
<gene>
    <name evidence="3" type="ORF">VVD49_04860</name>
</gene>
<feature type="region of interest" description="Disordered" evidence="1">
    <location>
        <begin position="130"/>
        <end position="155"/>
    </location>
</feature>
<dbReference type="EMBL" id="JAYXHS010000001">
    <property type="protein sequence ID" value="MEC5385041.1"/>
    <property type="molecule type" value="Genomic_DNA"/>
</dbReference>
<protein>
    <submittedName>
        <fullName evidence="3">MarR family transcriptional regulator</fullName>
    </submittedName>
</protein>
<evidence type="ECO:0000259" key="2">
    <source>
        <dbReference type="PROSITE" id="PS50995"/>
    </source>
</evidence>
<dbReference type="RefSeq" id="WP_327598005.1">
    <property type="nucleotide sequence ID" value="NZ_JAYXHS010000001.1"/>
</dbReference>
<feature type="compositionally biased region" description="Low complexity" evidence="1">
    <location>
        <begin position="142"/>
        <end position="155"/>
    </location>
</feature>
<feature type="domain" description="HTH marR-type" evidence="2">
    <location>
        <begin position="5"/>
        <end position="139"/>
    </location>
</feature>
<dbReference type="PROSITE" id="PS50995">
    <property type="entry name" value="HTH_MARR_2"/>
    <property type="match status" value="1"/>
</dbReference>
<evidence type="ECO:0000313" key="4">
    <source>
        <dbReference type="Proteomes" id="UP001331561"/>
    </source>
</evidence>
<sequence length="155" mass="17521">MPDRTEDVIDQLHALMHLFKDRMRQALNVDGGGLGPTEARALRFFSHHPGSTQQDLVAHSGRDKAQITRIVQQLMERELLAREPDPNDGRRFNLQLTKKGLALQEAMHTQRKKLAADMLRDLSKDERQQLGGLLERMRESAEGSSTAASERIASR</sequence>
<name>A0ABU6K0K7_9RHOO</name>
<dbReference type="InterPro" id="IPR000835">
    <property type="entry name" value="HTH_MarR-typ"/>
</dbReference>
<dbReference type="InterPro" id="IPR036388">
    <property type="entry name" value="WH-like_DNA-bd_sf"/>
</dbReference>
<comment type="caution">
    <text evidence="3">The sequence shown here is derived from an EMBL/GenBank/DDBJ whole genome shotgun (WGS) entry which is preliminary data.</text>
</comment>
<dbReference type="Proteomes" id="UP001331561">
    <property type="component" value="Unassembled WGS sequence"/>
</dbReference>
<dbReference type="InterPro" id="IPR039422">
    <property type="entry name" value="MarR/SlyA-like"/>
</dbReference>
<evidence type="ECO:0000313" key="3">
    <source>
        <dbReference type="EMBL" id="MEC5385041.1"/>
    </source>
</evidence>
<keyword evidence="4" id="KW-1185">Reference proteome</keyword>
<dbReference type="PANTHER" id="PTHR33164:SF43">
    <property type="entry name" value="HTH-TYPE TRANSCRIPTIONAL REPRESSOR YETL"/>
    <property type="match status" value="1"/>
</dbReference>
<dbReference type="PANTHER" id="PTHR33164">
    <property type="entry name" value="TRANSCRIPTIONAL REGULATOR, MARR FAMILY"/>
    <property type="match status" value="1"/>
</dbReference>
<organism evidence="3 4">
    <name type="scientific">Uliginosibacterium silvisoli</name>
    <dbReference type="NCBI Taxonomy" id="3114758"/>
    <lineage>
        <taxon>Bacteria</taxon>
        <taxon>Pseudomonadati</taxon>
        <taxon>Pseudomonadota</taxon>
        <taxon>Betaproteobacteria</taxon>
        <taxon>Rhodocyclales</taxon>
        <taxon>Zoogloeaceae</taxon>
        <taxon>Uliginosibacterium</taxon>
    </lineage>
</organism>
<accession>A0ABU6K0K7</accession>
<dbReference type="SUPFAM" id="SSF46785">
    <property type="entry name" value="Winged helix' DNA-binding domain"/>
    <property type="match status" value="1"/>
</dbReference>
<evidence type="ECO:0000256" key="1">
    <source>
        <dbReference type="SAM" id="MobiDB-lite"/>
    </source>
</evidence>